<keyword evidence="3" id="KW-1185">Reference proteome</keyword>
<protein>
    <submittedName>
        <fullName evidence="2">Uncharacterized protein</fullName>
    </submittedName>
</protein>
<keyword evidence="1" id="KW-1133">Transmembrane helix</keyword>
<feature type="transmembrane region" description="Helical" evidence="1">
    <location>
        <begin position="7"/>
        <end position="25"/>
    </location>
</feature>
<keyword evidence="1" id="KW-0472">Membrane</keyword>
<organism evidence="2 3">
    <name type="scientific">Alicyclobacillus fodiniaquatilis</name>
    <dbReference type="NCBI Taxonomy" id="1661150"/>
    <lineage>
        <taxon>Bacteria</taxon>
        <taxon>Bacillati</taxon>
        <taxon>Bacillota</taxon>
        <taxon>Bacilli</taxon>
        <taxon>Bacillales</taxon>
        <taxon>Alicyclobacillaceae</taxon>
        <taxon>Alicyclobacillus</taxon>
    </lineage>
</organism>
<dbReference type="Proteomes" id="UP001597079">
    <property type="component" value="Unassembled WGS sequence"/>
</dbReference>
<evidence type="ECO:0000313" key="3">
    <source>
        <dbReference type="Proteomes" id="UP001597079"/>
    </source>
</evidence>
<evidence type="ECO:0000313" key="2">
    <source>
        <dbReference type="EMBL" id="MFD1677032.1"/>
    </source>
</evidence>
<sequence>MKWMGIFLLTMCMVTVLIFVSMALYAPMWVFFVEMAVIAALYACVLYTALSRRDGRKSSSPADTQLSE</sequence>
<comment type="caution">
    <text evidence="2">The sequence shown here is derived from an EMBL/GenBank/DDBJ whole genome shotgun (WGS) entry which is preliminary data.</text>
</comment>
<feature type="transmembrane region" description="Helical" evidence="1">
    <location>
        <begin position="31"/>
        <end position="50"/>
    </location>
</feature>
<gene>
    <name evidence="2" type="ORF">ACFSB2_20365</name>
</gene>
<proteinExistence type="predicted"/>
<keyword evidence="1" id="KW-0812">Transmembrane</keyword>
<name>A0ABW4JQ99_9BACL</name>
<evidence type="ECO:0000256" key="1">
    <source>
        <dbReference type="SAM" id="Phobius"/>
    </source>
</evidence>
<accession>A0ABW4JQ99</accession>
<reference evidence="3" key="1">
    <citation type="journal article" date="2019" name="Int. J. Syst. Evol. Microbiol.">
        <title>The Global Catalogue of Microorganisms (GCM) 10K type strain sequencing project: providing services to taxonomists for standard genome sequencing and annotation.</title>
        <authorList>
            <consortium name="The Broad Institute Genomics Platform"/>
            <consortium name="The Broad Institute Genome Sequencing Center for Infectious Disease"/>
            <person name="Wu L."/>
            <person name="Ma J."/>
        </authorList>
    </citation>
    <scope>NUCLEOTIDE SEQUENCE [LARGE SCALE GENOMIC DNA]</scope>
    <source>
        <strain evidence="3">CGMCC 1.12286</strain>
    </source>
</reference>
<dbReference type="RefSeq" id="WP_377944942.1">
    <property type="nucleotide sequence ID" value="NZ_JBHUCX010000083.1"/>
</dbReference>
<dbReference type="EMBL" id="JBHUCX010000083">
    <property type="protein sequence ID" value="MFD1677032.1"/>
    <property type="molecule type" value="Genomic_DNA"/>
</dbReference>